<evidence type="ECO:0000259" key="8">
    <source>
        <dbReference type="PROSITE" id="PS50048"/>
    </source>
</evidence>
<dbReference type="InterPro" id="IPR021858">
    <property type="entry name" value="Fun_TF"/>
</dbReference>
<organism evidence="9 10">
    <name type="scientific">Neoarthrinium moseri</name>
    <dbReference type="NCBI Taxonomy" id="1658444"/>
    <lineage>
        <taxon>Eukaryota</taxon>
        <taxon>Fungi</taxon>
        <taxon>Dikarya</taxon>
        <taxon>Ascomycota</taxon>
        <taxon>Pezizomycotina</taxon>
        <taxon>Sordariomycetes</taxon>
        <taxon>Xylariomycetidae</taxon>
        <taxon>Amphisphaeriales</taxon>
        <taxon>Apiosporaceae</taxon>
        <taxon>Neoarthrinium</taxon>
    </lineage>
</organism>
<feature type="region of interest" description="Disordered" evidence="7">
    <location>
        <begin position="627"/>
        <end position="649"/>
    </location>
</feature>
<protein>
    <recommendedName>
        <fullName evidence="8">Zn(2)-C6 fungal-type domain-containing protein</fullName>
    </recommendedName>
</protein>
<evidence type="ECO:0000256" key="2">
    <source>
        <dbReference type="ARBA" id="ARBA00022833"/>
    </source>
</evidence>
<dbReference type="PANTHER" id="PTHR36206">
    <property type="entry name" value="ASPERCRYPTIN BIOSYNTHESIS CLUSTER-SPECIFIC TRANSCRIPTION REGULATOR ATNN-RELATED"/>
    <property type="match status" value="1"/>
</dbReference>
<proteinExistence type="predicted"/>
<keyword evidence="5" id="KW-0804">Transcription</keyword>
<feature type="domain" description="Zn(2)-C6 fungal-type" evidence="8">
    <location>
        <begin position="31"/>
        <end position="59"/>
    </location>
</feature>
<dbReference type="InterPro" id="IPR001138">
    <property type="entry name" value="Zn2Cys6_DnaBD"/>
</dbReference>
<keyword evidence="2" id="KW-0862">Zinc</keyword>
<dbReference type="GO" id="GO:0008270">
    <property type="term" value="F:zinc ion binding"/>
    <property type="evidence" value="ECO:0007669"/>
    <property type="project" value="InterPro"/>
</dbReference>
<evidence type="ECO:0000256" key="1">
    <source>
        <dbReference type="ARBA" id="ARBA00022723"/>
    </source>
</evidence>
<sequence length="757" mass="83936">MAHTKSGQSDDQDDSYRKPNGRKGSKKVRTGCLTCKLRKVKCDETKPECLRCKRTGRVCNGYQAARPGKRARQGPPADDLRLSVALNAMPEFGSAVEAQSYHFFLTHSGPSLASDYDSGFWNSLVLQLCHSERAVLHAVLAVSSFHESLLLGNLDGQGELEDRQVFALEQYNIAIGILRDQMNEETVRDAIVPLLMCLLFICMEYMQGKEVDALNYINQGRQIIQKFSQIGHVPGYQVDIIKQHIVPLYIRSGVTAVLSGASVQPIPDRFDAFYEVPPLFSTIQDARHTFYSMMDRVLRFTSDARLKVQDADLPPASVHDLRAHQQWHLSSLSKWNTAYAVLTATQSVGDPPPLSMILLQIYYHAAIIWVSTALTLEETDYDQYLDHFSAILPLARRFFDFPPSHGSQPRPKHSSNRTPENPDESRRATSSHVQLSTSRRDFSFDTQIIPPLYFVAVKCRHPIIRRTALNLLMTCNDRQENLWRSGGVGAVAARLVEVETEIAEQAKCQSPGGPDYESHGKMQYISIRSTGTQKLRPVSQSGRLHTPVSTAPNDIEIDSALASTVGSQGDATTAAYDFRNVAQGKAYAWDSYDQIAQHLQPGSMFGLPTHWNSGSFDDLLPGLEPISRSDGSMSYQSESSSPASGATRNTIQNSQGLAAINLNESLLPPLSSTSPWVDDTATMGAISSSGSFASPCMEPPYGLPEGSRITDAIIDYPESYGIWATFFQKPQNDMEEARVWNEFIPISRTPRTDVTNT</sequence>
<dbReference type="SUPFAM" id="SSF57701">
    <property type="entry name" value="Zn2/Cys6 DNA-binding domain"/>
    <property type="match status" value="1"/>
</dbReference>
<dbReference type="EMBL" id="JAFIMR010000002">
    <property type="protein sequence ID" value="KAI1880585.1"/>
    <property type="molecule type" value="Genomic_DNA"/>
</dbReference>
<keyword evidence="4" id="KW-0238">DNA-binding</keyword>
<dbReference type="Proteomes" id="UP000829685">
    <property type="component" value="Unassembled WGS sequence"/>
</dbReference>
<dbReference type="PANTHER" id="PTHR36206:SF16">
    <property type="entry name" value="TRANSCRIPTION FACTOR DOMAIN-CONTAINING PROTEIN-RELATED"/>
    <property type="match status" value="1"/>
</dbReference>
<dbReference type="GO" id="GO:0000981">
    <property type="term" value="F:DNA-binding transcription factor activity, RNA polymerase II-specific"/>
    <property type="evidence" value="ECO:0007669"/>
    <property type="project" value="InterPro"/>
</dbReference>
<dbReference type="AlphaFoldDB" id="A0A9Q0AUL0"/>
<comment type="caution">
    <text evidence="9">The sequence shown here is derived from an EMBL/GenBank/DDBJ whole genome shotgun (WGS) entry which is preliminary data.</text>
</comment>
<evidence type="ECO:0000313" key="10">
    <source>
        <dbReference type="Proteomes" id="UP000829685"/>
    </source>
</evidence>
<keyword evidence="1" id="KW-0479">Metal-binding</keyword>
<evidence type="ECO:0000256" key="3">
    <source>
        <dbReference type="ARBA" id="ARBA00023015"/>
    </source>
</evidence>
<keyword evidence="6" id="KW-0539">Nucleus</keyword>
<evidence type="ECO:0000256" key="4">
    <source>
        <dbReference type="ARBA" id="ARBA00023125"/>
    </source>
</evidence>
<evidence type="ECO:0000256" key="7">
    <source>
        <dbReference type="SAM" id="MobiDB-lite"/>
    </source>
</evidence>
<feature type="compositionally biased region" description="Polar residues" evidence="7">
    <location>
        <begin position="629"/>
        <end position="649"/>
    </location>
</feature>
<dbReference type="Gene3D" id="4.10.240.10">
    <property type="entry name" value="Zn(2)-C6 fungal-type DNA-binding domain"/>
    <property type="match status" value="1"/>
</dbReference>
<dbReference type="Pfam" id="PF00172">
    <property type="entry name" value="Zn_clus"/>
    <property type="match status" value="1"/>
</dbReference>
<name>A0A9Q0AUL0_9PEZI</name>
<dbReference type="CDD" id="cd00067">
    <property type="entry name" value="GAL4"/>
    <property type="match status" value="1"/>
</dbReference>
<dbReference type="Pfam" id="PF11951">
    <property type="entry name" value="Fungal_trans_2"/>
    <property type="match status" value="1"/>
</dbReference>
<dbReference type="PROSITE" id="PS00463">
    <property type="entry name" value="ZN2_CY6_FUNGAL_1"/>
    <property type="match status" value="1"/>
</dbReference>
<feature type="region of interest" description="Disordered" evidence="7">
    <location>
        <begin position="403"/>
        <end position="434"/>
    </location>
</feature>
<keyword evidence="10" id="KW-1185">Reference proteome</keyword>
<dbReference type="InterPro" id="IPR052360">
    <property type="entry name" value="Transcr_Regulatory_Proteins"/>
</dbReference>
<evidence type="ECO:0000256" key="5">
    <source>
        <dbReference type="ARBA" id="ARBA00023163"/>
    </source>
</evidence>
<reference evidence="9" key="1">
    <citation type="submission" date="2021-03" db="EMBL/GenBank/DDBJ databases">
        <title>Revisited historic fungal species revealed as producer of novel bioactive compounds through whole genome sequencing and comparative genomics.</title>
        <authorList>
            <person name="Vignolle G.A."/>
            <person name="Hochenegger N."/>
            <person name="Mach R.L."/>
            <person name="Mach-Aigner A.R."/>
            <person name="Javad Rahimi M."/>
            <person name="Salim K.A."/>
            <person name="Chan C.M."/>
            <person name="Lim L.B.L."/>
            <person name="Cai F."/>
            <person name="Druzhinina I.S."/>
            <person name="U'Ren J.M."/>
            <person name="Derntl C."/>
        </authorList>
    </citation>
    <scope>NUCLEOTIDE SEQUENCE</scope>
    <source>
        <strain evidence="9">TUCIM 5799</strain>
    </source>
</reference>
<dbReference type="PROSITE" id="PS50048">
    <property type="entry name" value="ZN2_CY6_FUNGAL_2"/>
    <property type="match status" value="1"/>
</dbReference>
<keyword evidence="3" id="KW-0805">Transcription regulation</keyword>
<dbReference type="InterPro" id="IPR036864">
    <property type="entry name" value="Zn2-C6_fun-type_DNA-bd_sf"/>
</dbReference>
<dbReference type="GO" id="GO:0003677">
    <property type="term" value="F:DNA binding"/>
    <property type="evidence" value="ECO:0007669"/>
    <property type="project" value="UniProtKB-KW"/>
</dbReference>
<accession>A0A9Q0AUL0</accession>
<gene>
    <name evidence="9" type="ORF">JX265_000825</name>
</gene>
<feature type="region of interest" description="Disordered" evidence="7">
    <location>
        <begin position="1"/>
        <end position="27"/>
    </location>
</feature>
<evidence type="ECO:0000313" key="9">
    <source>
        <dbReference type="EMBL" id="KAI1880585.1"/>
    </source>
</evidence>
<dbReference type="SMART" id="SM00066">
    <property type="entry name" value="GAL4"/>
    <property type="match status" value="1"/>
</dbReference>
<evidence type="ECO:0000256" key="6">
    <source>
        <dbReference type="ARBA" id="ARBA00023242"/>
    </source>
</evidence>